<dbReference type="Gene3D" id="3.40.50.300">
    <property type="entry name" value="P-loop containing nucleotide triphosphate hydrolases"/>
    <property type="match status" value="1"/>
</dbReference>
<evidence type="ECO:0000313" key="1">
    <source>
        <dbReference type="EMBL" id="NYT47121.1"/>
    </source>
</evidence>
<gene>
    <name evidence="1" type="ORF">H0A75_05505</name>
</gene>
<dbReference type="Proteomes" id="UP000537890">
    <property type="component" value="Unassembled WGS sequence"/>
</dbReference>
<evidence type="ECO:0000313" key="2">
    <source>
        <dbReference type="Proteomes" id="UP000537890"/>
    </source>
</evidence>
<comment type="caution">
    <text evidence="1">The sequence shown here is derived from an EMBL/GenBank/DDBJ whole genome shotgun (WGS) entry which is preliminary data.</text>
</comment>
<sequence length="108" mass="12508">MIVAPRDRAILHEKIAQRFKLMPIVCWVLLQKLRFCISAVILNGCKMPSVRAVGYFLRSYLAGEINLQEVQELGTSQPAASQKRQFTWLRREVDAETFTKNIIYLGYF</sequence>
<organism evidence="1 2">
    <name type="scientific">Candidatus Methanofishera endochildressiae</name>
    <dbReference type="NCBI Taxonomy" id="2738884"/>
    <lineage>
        <taxon>Bacteria</taxon>
        <taxon>Pseudomonadati</taxon>
        <taxon>Pseudomonadota</taxon>
        <taxon>Gammaproteobacteria</taxon>
        <taxon>Candidatus Methanofishera</taxon>
    </lineage>
</organism>
<dbReference type="EMBL" id="JACCHS010000086">
    <property type="protein sequence ID" value="NYT47121.1"/>
    <property type="molecule type" value="Genomic_DNA"/>
</dbReference>
<dbReference type="Pfam" id="PF01715">
    <property type="entry name" value="IPPT"/>
    <property type="match status" value="1"/>
</dbReference>
<dbReference type="AlphaFoldDB" id="A0A7Z0SDN0"/>
<name>A0A7Z0SDN0_9GAMM</name>
<proteinExistence type="predicted"/>
<reference evidence="1 2" key="1">
    <citation type="submission" date="2020-05" db="EMBL/GenBank/DDBJ databases">
        <title>Horizontal transmission and recombination maintain forever young bacterial symbiont genomes.</title>
        <authorList>
            <person name="Russell S.L."/>
            <person name="Pepper-Tunick E."/>
            <person name="Svedberg J."/>
            <person name="Byrne A."/>
            <person name="Ruelas Castillo J."/>
            <person name="Vollmers C."/>
            <person name="Beinart R.A."/>
            <person name="Corbett-Detig R."/>
        </authorList>
    </citation>
    <scope>NUCLEOTIDE SEQUENCE [LARGE SCALE GENOMIC DNA]</scope>
    <source>
        <strain evidence="1">4727-3</strain>
    </source>
</reference>
<accession>A0A7Z0SDN0</accession>
<protein>
    <submittedName>
        <fullName evidence="1">Uncharacterized protein</fullName>
    </submittedName>
</protein>
<dbReference type="InterPro" id="IPR027417">
    <property type="entry name" value="P-loop_NTPase"/>
</dbReference>